<protein>
    <recommendedName>
        <fullName evidence="5">FAD dependent oxidoreductase domain-containing protein</fullName>
    </recommendedName>
</protein>
<dbReference type="AlphaFoldDB" id="A0A1V0U260"/>
<reference evidence="6 7" key="1">
    <citation type="submission" date="2017-04" db="EMBL/GenBank/DDBJ databases">
        <title>Complete Genome Sequence of Streptomyces gilvosporeus F607, a Capable Producer of Natamycin.</title>
        <authorList>
            <person name="Zong G."/>
            <person name="Zhong C."/>
            <person name="Fu J."/>
            <person name="Qin R."/>
            <person name="Cao G."/>
        </authorList>
    </citation>
    <scope>NUCLEOTIDE SEQUENCE [LARGE SCALE GENOMIC DNA]</scope>
    <source>
        <strain evidence="6 7">F607</strain>
    </source>
</reference>
<evidence type="ECO:0000256" key="2">
    <source>
        <dbReference type="ARBA" id="ARBA00022630"/>
    </source>
</evidence>
<evidence type="ECO:0000313" key="6">
    <source>
        <dbReference type="EMBL" id="ARF59319.1"/>
    </source>
</evidence>
<accession>A0A1V0U260</accession>
<dbReference type="InterPro" id="IPR006076">
    <property type="entry name" value="FAD-dep_OxRdtase"/>
</dbReference>
<dbReference type="GO" id="GO:0008115">
    <property type="term" value="F:sarcosine oxidase activity"/>
    <property type="evidence" value="ECO:0007669"/>
    <property type="project" value="TreeGrafter"/>
</dbReference>
<dbReference type="PANTHER" id="PTHR10961">
    <property type="entry name" value="PEROXISOMAL SARCOSINE OXIDASE"/>
    <property type="match status" value="1"/>
</dbReference>
<evidence type="ECO:0000313" key="7">
    <source>
        <dbReference type="Proteomes" id="UP000192726"/>
    </source>
</evidence>
<dbReference type="EMBL" id="CP020569">
    <property type="protein sequence ID" value="ARF59319.1"/>
    <property type="molecule type" value="Genomic_DNA"/>
</dbReference>
<organism evidence="6 7">
    <name type="scientific">Streptomyces gilvosporeus</name>
    <dbReference type="NCBI Taxonomy" id="553510"/>
    <lineage>
        <taxon>Bacteria</taxon>
        <taxon>Bacillati</taxon>
        <taxon>Actinomycetota</taxon>
        <taxon>Actinomycetes</taxon>
        <taxon>Kitasatosporales</taxon>
        <taxon>Streptomycetaceae</taxon>
        <taxon>Streptomyces</taxon>
    </lineage>
</organism>
<dbReference type="KEGG" id="sgv:B1H19_09110"/>
<dbReference type="Gene3D" id="3.30.9.10">
    <property type="entry name" value="D-Amino Acid Oxidase, subunit A, domain 2"/>
    <property type="match status" value="1"/>
</dbReference>
<feature type="domain" description="FAD dependent oxidoreductase" evidence="5">
    <location>
        <begin position="3"/>
        <end position="351"/>
    </location>
</feature>
<dbReference type="STRING" id="553510.B1H19_09110"/>
<comment type="cofactor">
    <cofactor evidence="1">
        <name>FAD</name>
        <dbReference type="ChEBI" id="CHEBI:57692"/>
    </cofactor>
</comment>
<dbReference type="GO" id="GO:0050660">
    <property type="term" value="F:flavin adenine dinucleotide binding"/>
    <property type="evidence" value="ECO:0007669"/>
    <property type="project" value="InterPro"/>
</dbReference>
<keyword evidence="7" id="KW-1185">Reference proteome</keyword>
<keyword evidence="2" id="KW-0285">Flavoprotein</keyword>
<evidence type="ECO:0000256" key="3">
    <source>
        <dbReference type="ARBA" id="ARBA00022827"/>
    </source>
</evidence>
<dbReference type="InterPro" id="IPR036188">
    <property type="entry name" value="FAD/NAD-bd_sf"/>
</dbReference>
<dbReference type="SUPFAM" id="SSF51905">
    <property type="entry name" value="FAD/NAD(P)-binding domain"/>
    <property type="match status" value="1"/>
</dbReference>
<dbReference type="PANTHER" id="PTHR10961:SF46">
    <property type="entry name" value="PEROXISOMAL SARCOSINE OXIDASE"/>
    <property type="match status" value="1"/>
</dbReference>
<dbReference type="Gene3D" id="3.50.50.60">
    <property type="entry name" value="FAD/NAD(P)-binding domain"/>
    <property type="match status" value="1"/>
</dbReference>
<gene>
    <name evidence="6" type="ORF">B1H19_09110</name>
</gene>
<dbReference type="OrthoDB" id="9806257at2"/>
<dbReference type="InterPro" id="IPR045170">
    <property type="entry name" value="MTOX"/>
</dbReference>
<evidence type="ECO:0000256" key="1">
    <source>
        <dbReference type="ARBA" id="ARBA00001974"/>
    </source>
</evidence>
<name>A0A1V0U260_9ACTN</name>
<proteinExistence type="predicted"/>
<evidence type="ECO:0000259" key="5">
    <source>
        <dbReference type="Pfam" id="PF01266"/>
    </source>
</evidence>
<keyword evidence="4" id="KW-0560">Oxidoreductase</keyword>
<sequence length="376" mass="39545">MRTLVVGGGIIGLLTALECARAGHRVTVVEQGPLPNPAASSYDRHRVLRALHPGDAGATRAALAAHDAWRELETSLGIRCYHQVGALTVLPAGRAEEAGRLLAAAGAPARNLDSSQLAAKYPHLSLPEGRAGILEERAGVLLADRVLTAVAARLRGHPGVRLHTGRTATGVDPAARTVTLHDGEVLRADRLLVAAGPWSPALLAPYTRGGVTVHRQTMLYCRVPEEEQAAWDAMPAVPALGTDAGAWLVPPVAGSPLKLSAHEVCRTVPGADGRTADPACTGLLRERFSRLIPAFRPEWVIEARDCHYLTDTESGDGLLLDLADGRCFAQAACGGGAFKFAPLIARALAQRFHGIQPPPTGLKTLDVPRRAGTGPT</sequence>
<dbReference type="Proteomes" id="UP000192726">
    <property type="component" value="Chromosome"/>
</dbReference>
<dbReference type="Pfam" id="PF01266">
    <property type="entry name" value="DAO"/>
    <property type="match status" value="1"/>
</dbReference>
<keyword evidence="3" id="KW-0274">FAD</keyword>
<evidence type="ECO:0000256" key="4">
    <source>
        <dbReference type="ARBA" id="ARBA00023002"/>
    </source>
</evidence>